<comment type="similarity">
    <text evidence="2 5">Belongs to the MND1 family.</text>
</comment>
<evidence type="ECO:0000256" key="4">
    <source>
        <dbReference type="ARBA" id="ARBA00023242"/>
    </source>
</evidence>
<keyword evidence="10" id="KW-1185">Reference proteome</keyword>
<dbReference type="PIRSF" id="PIRSF026991">
    <property type="entry name" value="Mnd1"/>
    <property type="match status" value="1"/>
</dbReference>
<evidence type="ECO:0000259" key="8">
    <source>
        <dbReference type="Pfam" id="PF18517"/>
    </source>
</evidence>
<dbReference type="InterPro" id="IPR040661">
    <property type="entry name" value="LZ3wCH"/>
</dbReference>
<sequence length="207" mass="24391">MSKKRGVSAEEKRIRMLEIFHQSKDFFQLKELEKIAPKEKGITMQSVKEVVQSLVDDHLVDSEKIGTSIYFWSFPSKAKNAQKRKLQELQNQLNDTTKKLKKTEETIATESMGREPNEERKQILEALDTVTKQEIELKKELQKYRDNDPEYISQIKTETKTLKAAINRWTENIYILKSYIMNNFHMESDAIDQHFNIAPDMDYIEDL</sequence>
<organism evidence="9 10">
    <name type="scientific">Leptidea sinapis</name>
    <dbReference type="NCBI Taxonomy" id="189913"/>
    <lineage>
        <taxon>Eukaryota</taxon>
        <taxon>Metazoa</taxon>
        <taxon>Ecdysozoa</taxon>
        <taxon>Arthropoda</taxon>
        <taxon>Hexapoda</taxon>
        <taxon>Insecta</taxon>
        <taxon>Pterygota</taxon>
        <taxon>Neoptera</taxon>
        <taxon>Endopterygota</taxon>
        <taxon>Lepidoptera</taxon>
        <taxon>Glossata</taxon>
        <taxon>Ditrysia</taxon>
        <taxon>Papilionoidea</taxon>
        <taxon>Pieridae</taxon>
        <taxon>Dismorphiinae</taxon>
        <taxon>Leptidea</taxon>
    </lineage>
</organism>
<comment type="function">
    <text evidence="5">Required for proper homologous chromosome pairing and efficient cross-over and intragenic recombination during meiosis.</text>
</comment>
<dbReference type="GO" id="GO:0003690">
    <property type="term" value="F:double-stranded DNA binding"/>
    <property type="evidence" value="ECO:0007669"/>
    <property type="project" value="InterPro"/>
</dbReference>
<keyword evidence="4 5" id="KW-0539">Nucleus</keyword>
<dbReference type="InterPro" id="IPR005647">
    <property type="entry name" value="Mnd1"/>
</dbReference>
<feature type="domain" description="Mnd1 HTH" evidence="7">
    <location>
        <begin position="16"/>
        <end position="75"/>
    </location>
</feature>
<comment type="subcellular location">
    <subcellularLocation>
        <location evidence="1 5">Nucleus</location>
    </subcellularLocation>
</comment>
<proteinExistence type="inferred from homology"/>
<reference evidence="9 10" key="1">
    <citation type="submission" date="2017-07" db="EMBL/GenBank/DDBJ databases">
        <authorList>
            <person name="Talla V."/>
            <person name="Backstrom N."/>
        </authorList>
    </citation>
    <scope>NUCLEOTIDE SEQUENCE [LARGE SCALE GENOMIC DNA]</scope>
</reference>
<feature type="domain" description="Leucine zipper with capping helix" evidence="8">
    <location>
        <begin position="152"/>
        <end position="204"/>
    </location>
</feature>
<accession>A0A5E4PUA7</accession>
<dbReference type="GO" id="GO:0005634">
    <property type="term" value="C:nucleus"/>
    <property type="evidence" value="ECO:0007669"/>
    <property type="project" value="UniProtKB-SubCell"/>
</dbReference>
<evidence type="ECO:0000313" key="10">
    <source>
        <dbReference type="Proteomes" id="UP000324832"/>
    </source>
</evidence>
<keyword evidence="3 6" id="KW-0175">Coiled coil</keyword>
<protein>
    <recommendedName>
        <fullName evidence="5">Meiotic nuclear division protein 1 homolog</fullName>
    </recommendedName>
</protein>
<feature type="coiled-coil region" evidence="6">
    <location>
        <begin position="79"/>
        <end position="147"/>
    </location>
</feature>
<evidence type="ECO:0000256" key="5">
    <source>
        <dbReference type="PIRNR" id="PIRNR026991"/>
    </source>
</evidence>
<name>A0A5E4PUA7_9NEOP</name>
<dbReference type="InterPro" id="IPR040453">
    <property type="entry name" value="Mnd1_HTH"/>
</dbReference>
<dbReference type="Proteomes" id="UP000324832">
    <property type="component" value="Unassembled WGS sequence"/>
</dbReference>
<gene>
    <name evidence="9" type="ORF">LSINAPIS_LOCUS1925</name>
</gene>
<dbReference type="Pfam" id="PF18517">
    <property type="entry name" value="LZ3wCH"/>
    <property type="match status" value="1"/>
</dbReference>
<evidence type="ECO:0000313" key="9">
    <source>
        <dbReference type="EMBL" id="VVC88585.1"/>
    </source>
</evidence>
<evidence type="ECO:0000256" key="1">
    <source>
        <dbReference type="ARBA" id="ARBA00004123"/>
    </source>
</evidence>
<dbReference type="GO" id="GO:0007131">
    <property type="term" value="P:reciprocal meiotic recombination"/>
    <property type="evidence" value="ECO:0007669"/>
    <property type="project" value="InterPro"/>
</dbReference>
<dbReference type="Pfam" id="PF03962">
    <property type="entry name" value="Mnd1"/>
    <property type="match status" value="1"/>
</dbReference>
<evidence type="ECO:0000256" key="6">
    <source>
        <dbReference type="SAM" id="Coils"/>
    </source>
</evidence>
<evidence type="ECO:0000259" key="7">
    <source>
        <dbReference type="Pfam" id="PF03962"/>
    </source>
</evidence>
<dbReference type="EMBL" id="FZQP02000360">
    <property type="protein sequence ID" value="VVC88585.1"/>
    <property type="molecule type" value="Genomic_DNA"/>
</dbReference>
<evidence type="ECO:0000256" key="2">
    <source>
        <dbReference type="ARBA" id="ARBA00005981"/>
    </source>
</evidence>
<evidence type="ECO:0000256" key="3">
    <source>
        <dbReference type="ARBA" id="ARBA00023054"/>
    </source>
</evidence>
<dbReference type="AlphaFoldDB" id="A0A5E4PUA7"/>